<dbReference type="Proteomes" id="UP000041254">
    <property type="component" value="Unassembled WGS sequence"/>
</dbReference>
<evidence type="ECO:0000313" key="2">
    <source>
        <dbReference type="EMBL" id="CEL99405.1"/>
    </source>
</evidence>
<feature type="region of interest" description="Disordered" evidence="1">
    <location>
        <begin position="60"/>
        <end position="99"/>
    </location>
</feature>
<dbReference type="InParanoid" id="A0A0G4EPP0"/>
<dbReference type="VEuPathDB" id="CryptoDB:Vbra_3026"/>
<dbReference type="AlphaFoldDB" id="A0A0G4EPP0"/>
<sequence length="117" mass="12479">MKRLTLPDLQERVGGLSYVSIGGTRGVSSSISAAAAVGLKNDFTEDAGIAVTSLRSCSLHLGTQTGPTAAGGGQEDRDRGTDRASTFRTRWQQQQPPVAAMESVRRSRISVRIFVIM</sequence>
<evidence type="ECO:0000313" key="3">
    <source>
        <dbReference type="Proteomes" id="UP000041254"/>
    </source>
</evidence>
<protein>
    <submittedName>
        <fullName evidence="2">Uncharacterized protein</fullName>
    </submittedName>
</protein>
<evidence type="ECO:0000256" key="1">
    <source>
        <dbReference type="SAM" id="MobiDB-lite"/>
    </source>
</evidence>
<accession>A0A0G4EPP0</accession>
<gene>
    <name evidence="2" type="ORF">Vbra_3026</name>
</gene>
<keyword evidence="3" id="KW-1185">Reference proteome</keyword>
<proteinExistence type="predicted"/>
<reference evidence="2 3" key="1">
    <citation type="submission" date="2014-11" db="EMBL/GenBank/DDBJ databases">
        <authorList>
            <person name="Zhu J."/>
            <person name="Qi W."/>
            <person name="Song R."/>
        </authorList>
    </citation>
    <scope>NUCLEOTIDE SEQUENCE [LARGE SCALE GENOMIC DNA]</scope>
</reference>
<dbReference type="EMBL" id="CDMY01000279">
    <property type="protein sequence ID" value="CEL99405.1"/>
    <property type="molecule type" value="Genomic_DNA"/>
</dbReference>
<feature type="compositionally biased region" description="Polar residues" evidence="1">
    <location>
        <begin position="83"/>
        <end position="96"/>
    </location>
</feature>
<organism evidence="2 3">
    <name type="scientific">Vitrella brassicaformis (strain CCMP3155)</name>
    <dbReference type="NCBI Taxonomy" id="1169540"/>
    <lineage>
        <taxon>Eukaryota</taxon>
        <taxon>Sar</taxon>
        <taxon>Alveolata</taxon>
        <taxon>Colpodellida</taxon>
        <taxon>Vitrellaceae</taxon>
        <taxon>Vitrella</taxon>
    </lineage>
</organism>
<name>A0A0G4EPP0_VITBC</name>